<dbReference type="Gene3D" id="3.80.30.30">
    <property type="match status" value="1"/>
</dbReference>
<evidence type="ECO:0000256" key="4">
    <source>
        <dbReference type="SAM" id="MobiDB-lite"/>
    </source>
</evidence>
<evidence type="ECO:0000256" key="1">
    <source>
        <dbReference type="ARBA" id="ARBA00022723"/>
    </source>
</evidence>
<feature type="domain" description="Radical SAM core" evidence="5">
    <location>
        <begin position="21"/>
        <end position="267"/>
    </location>
</feature>
<protein>
    <submittedName>
        <fullName evidence="6">Radical SAM protein</fullName>
    </submittedName>
</protein>
<evidence type="ECO:0000313" key="7">
    <source>
        <dbReference type="Proteomes" id="UP001529245"/>
    </source>
</evidence>
<dbReference type="EMBL" id="JASGCB010000005">
    <property type="protein sequence ID" value="MDI9259468.1"/>
    <property type="molecule type" value="Genomic_DNA"/>
</dbReference>
<dbReference type="InterPro" id="IPR006638">
    <property type="entry name" value="Elp3/MiaA/NifB-like_rSAM"/>
</dbReference>
<sequence>MEAPKFLRLDVKRALNRVRAASMPFAWSLNPYRGCGHGCAFCYARGTHEYLGYHADDTFRSRIHVKQELPAVLEAELSARLARAGGDVERMAASLGTVAIGTATDPYQSAEARFGITRRCLEVLVRYGVRFSITTRSPLVLRDLDLLKRARLEGVHVSLHTLDAEIWRAFEPATPPPGVRLRALAQLAEAGLPVSVFVAPVLPYLTDDVASIAAVMQAARAAGAADAMVSPLRLAPEVKPWFFAVLRRAYPAMVARYERLYAGRAYPPRAYAERLYAVEALARRAAGLAPRQVPADAPGDEPAAQTEGARGEPKPAAPGLRCVQLTLPL</sequence>
<dbReference type="PROSITE" id="PS51918">
    <property type="entry name" value="RADICAL_SAM"/>
    <property type="match status" value="1"/>
</dbReference>
<evidence type="ECO:0000313" key="6">
    <source>
        <dbReference type="EMBL" id="MDI9259468.1"/>
    </source>
</evidence>
<accession>A0ABT6XWJ7</accession>
<dbReference type="SFLD" id="SFLDG01084">
    <property type="entry name" value="Uncharacterised_Radical_SAM_Su"/>
    <property type="match status" value="1"/>
</dbReference>
<dbReference type="SMART" id="SM00729">
    <property type="entry name" value="Elp3"/>
    <property type="match status" value="1"/>
</dbReference>
<dbReference type="PANTHER" id="PTHR43432:SF3">
    <property type="entry name" value="SLR0285 PROTEIN"/>
    <property type="match status" value="1"/>
</dbReference>
<dbReference type="Pfam" id="PF04055">
    <property type="entry name" value="Radical_SAM"/>
    <property type="match status" value="1"/>
</dbReference>
<proteinExistence type="predicted"/>
<name>A0ABT6XWJ7_ALISE</name>
<dbReference type="SUPFAM" id="SSF102114">
    <property type="entry name" value="Radical SAM enzymes"/>
    <property type="match status" value="1"/>
</dbReference>
<evidence type="ECO:0000256" key="3">
    <source>
        <dbReference type="ARBA" id="ARBA00023014"/>
    </source>
</evidence>
<dbReference type="RefSeq" id="WP_283203024.1">
    <property type="nucleotide sequence ID" value="NZ_JASGCB010000005.1"/>
</dbReference>
<dbReference type="InterPro" id="IPR058240">
    <property type="entry name" value="rSAM_sf"/>
</dbReference>
<organism evidence="6 7">
    <name type="scientific">Alicyclobacillus sendaiensis PA2</name>
    <dbReference type="NCBI Taxonomy" id="3029425"/>
    <lineage>
        <taxon>Bacteria</taxon>
        <taxon>Bacillati</taxon>
        <taxon>Bacillota</taxon>
        <taxon>Bacilli</taxon>
        <taxon>Bacillales</taxon>
        <taxon>Alicyclobacillaceae</taxon>
        <taxon>Alicyclobacillus</taxon>
    </lineage>
</organism>
<dbReference type="PANTHER" id="PTHR43432">
    <property type="entry name" value="SLR0285 PROTEIN"/>
    <property type="match status" value="1"/>
</dbReference>
<comment type="caution">
    <text evidence="6">The sequence shown here is derived from an EMBL/GenBank/DDBJ whole genome shotgun (WGS) entry which is preliminary data.</text>
</comment>
<evidence type="ECO:0000256" key="2">
    <source>
        <dbReference type="ARBA" id="ARBA00023004"/>
    </source>
</evidence>
<gene>
    <name evidence="6" type="ORF">QID03_04645</name>
</gene>
<dbReference type="CDD" id="cd01335">
    <property type="entry name" value="Radical_SAM"/>
    <property type="match status" value="1"/>
</dbReference>
<reference evidence="6 7" key="1">
    <citation type="submission" date="2023-04" db="EMBL/GenBank/DDBJ databases">
        <title>A. sendaiensis sub sp. chiapanensis a novel subspecie with specific adaptation in bacterial cell wall isolated from an active volcano.</title>
        <authorList>
            <person name="Alvarez Gutierrez P.E."/>
            <person name="Ortiz Cortes L.Y."/>
        </authorList>
    </citation>
    <scope>NUCLEOTIDE SEQUENCE [LARGE SCALE GENOMIC DNA]</scope>
    <source>
        <strain evidence="6 7">PA2</strain>
    </source>
</reference>
<feature type="region of interest" description="Disordered" evidence="4">
    <location>
        <begin position="291"/>
        <end position="318"/>
    </location>
</feature>
<keyword evidence="3" id="KW-0411">Iron-sulfur</keyword>
<dbReference type="InterPro" id="IPR007197">
    <property type="entry name" value="rSAM"/>
</dbReference>
<keyword evidence="1" id="KW-0479">Metal-binding</keyword>
<keyword evidence="2" id="KW-0408">Iron</keyword>
<evidence type="ECO:0000259" key="5">
    <source>
        <dbReference type="PROSITE" id="PS51918"/>
    </source>
</evidence>
<dbReference type="InterPro" id="IPR040086">
    <property type="entry name" value="MJ0683-like"/>
</dbReference>
<dbReference type="SFLD" id="SFLDS00029">
    <property type="entry name" value="Radical_SAM"/>
    <property type="match status" value="1"/>
</dbReference>
<dbReference type="Proteomes" id="UP001529245">
    <property type="component" value="Unassembled WGS sequence"/>
</dbReference>
<keyword evidence="7" id="KW-1185">Reference proteome</keyword>